<keyword evidence="3" id="KW-1185">Reference proteome</keyword>
<dbReference type="AlphaFoldDB" id="A0A2I1UC35"/>
<sequence>MIYPKHILCITCEKCYELGIQMGVYPATFQFECKDCKTPISGEVKFEPFELILKNATELNEEAPNYQKYTKLPIWRLDVSSEFPTNKLYLKETVIDGILSSPFLNQAMRLDKLKSDSEYGGVTEISKAMKFADFVTEGKFNNILRLFNLFWNKQEKYLYRDLKKLLDENKHLTPFREVKNVSDATMVLHQMFLTTSGISNILGNGILAEYTSLAKKIYSSEEHRDEIIRYIDHIESGFDTVERKAFEILETFSSIYSIMIPVVTLLNSNGYNRLDQASSGVSAANYKKLNDFYASSYEWILDNINLVIALNNIFVRNGYDNCCNGRSYHNNLESIPSKFNKVNQYNPGQAYLDVSEPFSKPVNNLNNKIRNAIQHFSSQVDYDNQKIIFEDRHQGRVRQEEYSIVDFIKICLANFSLIIYILEIIYTFRKLKFINYGITPSIYWIKNEEISKVMSDDEVKDNFQRKLKNRINKKRRK</sequence>
<name>A0A2I1UC35_STROR</name>
<protein>
    <submittedName>
        <fullName evidence="2">Uncharacterized protein</fullName>
    </submittedName>
</protein>
<accession>A0A2I1UC35</accession>
<keyword evidence="1" id="KW-1133">Transmembrane helix</keyword>
<keyword evidence="1" id="KW-0472">Membrane</keyword>
<dbReference type="Proteomes" id="UP000234761">
    <property type="component" value="Unassembled WGS sequence"/>
</dbReference>
<reference evidence="2 3" key="1">
    <citation type="submission" date="2017-12" db="EMBL/GenBank/DDBJ databases">
        <title>Phylogenetic diversity of female urinary microbiome.</title>
        <authorList>
            <person name="Thomas-White K."/>
            <person name="Wolfe A.J."/>
        </authorList>
    </citation>
    <scope>NUCLEOTIDE SEQUENCE [LARGE SCALE GENOMIC DNA]</scope>
    <source>
        <strain evidence="2 3">UMB0832</strain>
    </source>
</reference>
<gene>
    <name evidence="2" type="ORF">CYK16_09575</name>
</gene>
<evidence type="ECO:0000313" key="3">
    <source>
        <dbReference type="Proteomes" id="UP000234761"/>
    </source>
</evidence>
<comment type="caution">
    <text evidence="2">The sequence shown here is derived from an EMBL/GenBank/DDBJ whole genome shotgun (WGS) entry which is preliminary data.</text>
</comment>
<evidence type="ECO:0000256" key="1">
    <source>
        <dbReference type="SAM" id="Phobius"/>
    </source>
</evidence>
<proteinExistence type="predicted"/>
<dbReference type="EMBL" id="PKIG01000008">
    <property type="protein sequence ID" value="PLA03412.1"/>
    <property type="molecule type" value="Genomic_DNA"/>
</dbReference>
<dbReference type="RefSeq" id="WP_101776956.1">
    <property type="nucleotide sequence ID" value="NZ_PKIG01000008.1"/>
</dbReference>
<evidence type="ECO:0000313" key="2">
    <source>
        <dbReference type="EMBL" id="PLA03412.1"/>
    </source>
</evidence>
<organism evidence="2 3">
    <name type="scientific">Streptococcus oralis subsp. dentisani</name>
    <dbReference type="NCBI Taxonomy" id="1458253"/>
    <lineage>
        <taxon>Bacteria</taxon>
        <taxon>Bacillati</taxon>
        <taxon>Bacillota</taxon>
        <taxon>Bacilli</taxon>
        <taxon>Lactobacillales</taxon>
        <taxon>Streptococcaceae</taxon>
        <taxon>Streptococcus</taxon>
    </lineage>
</organism>
<keyword evidence="1" id="KW-0812">Transmembrane</keyword>
<feature type="transmembrane region" description="Helical" evidence="1">
    <location>
        <begin position="407"/>
        <end position="428"/>
    </location>
</feature>